<dbReference type="GeneID" id="37081400"/>
<name>A0A318Z9X9_9EURO</name>
<proteinExistence type="predicted"/>
<evidence type="ECO:0000313" key="2">
    <source>
        <dbReference type="Proteomes" id="UP000248349"/>
    </source>
</evidence>
<gene>
    <name evidence="1" type="ORF">BP01DRAFT_85144</name>
</gene>
<dbReference type="InterPro" id="IPR039057">
    <property type="entry name" value="Spo22/ZIP4"/>
</dbReference>
<dbReference type="EMBL" id="KZ821238">
    <property type="protein sequence ID" value="PYH44221.1"/>
    <property type="molecule type" value="Genomic_DNA"/>
</dbReference>
<protein>
    <submittedName>
        <fullName evidence="1">Uncharacterized protein</fullName>
    </submittedName>
</protein>
<accession>A0A318Z9X9</accession>
<dbReference type="GO" id="GO:0090173">
    <property type="term" value="P:regulation of synaptonemal complex assembly"/>
    <property type="evidence" value="ECO:0007669"/>
    <property type="project" value="InterPro"/>
</dbReference>
<dbReference type="PANTHER" id="PTHR40375:SF2">
    <property type="entry name" value="SPORULATION-SPECIFIC PROTEIN 22"/>
    <property type="match status" value="1"/>
</dbReference>
<sequence length="372" mass="40980">MSVIKAVIDIYPTQQATAFSVHELEWLAKKSYNIALRLRDSKETEHTLVLLDLSIKLTTLLPQQTHATNSSLNETYLLCEFFRTTKHISLARQTTDPPAKQAHYTAAHKSSSAFQSQITGFLQLCRNPEATYAKTTSSAPTNATIIVDTSANTNATPPPEEGDAPTLWLERYRIILAVDLEASIYLNTDDTWSHITSLIQTSAVLNSKLISVYLDTLLRAKGAPLTKVVQAIKLIIRTIHASPSPDINNLTTLHTDFPRYLHVLYQLALEAHEDRLAESVLDQVLVLVRDCKTEGFPPTEMQWMAAVAFNRAVDFYLAAKDVECRRWAEKAIALAEVGGVDGDGGALARLLRGRYGKLMLGEEGGGNSGSSS</sequence>
<dbReference type="Proteomes" id="UP000248349">
    <property type="component" value="Unassembled WGS sequence"/>
</dbReference>
<dbReference type="PANTHER" id="PTHR40375">
    <property type="entry name" value="SPORULATION-SPECIFIC PROTEIN 22"/>
    <property type="match status" value="1"/>
</dbReference>
<reference evidence="1 2" key="1">
    <citation type="submission" date="2016-12" db="EMBL/GenBank/DDBJ databases">
        <title>The genomes of Aspergillus section Nigri reveals drivers in fungal speciation.</title>
        <authorList>
            <consortium name="DOE Joint Genome Institute"/>
            <person name="Vesth T.C."/>
            <person name="Nybo J."/>
            <person name="Theobald S."/>
            <person name="Brandl J."/>
            <person name="Frisvad J.C."/>
            <person name="Nielsen K.F."/>
            <person name="Lyhne E.K."/>
            <person name="Kogle M.E."/>
            <person name="Kuo A."/>
            <person name="Riley R."/>
            <person name="Clum A."/>
            <person name="Nolan M."/>
            <person name="Lipzen A."/>
            <person name="Salamov A."/>
            <person name="Henrissat B."/>
            <person name="Wiebenga A."/>
            <person name="De Vries R.P."/>
            <person name="Grigoriev I.V."/>
            <person name="Mortensen U.H."/>
            <person name="Andersen M.R."/>
            <person name="Baker S.E."/>
        </authorList>
    </citation>
    <scope>NUCLEOTIDE SEQUENCE [LARGE SCALE GENOMIC DNA]</scope>
    <source>
        <strain evidence="1 2">JOP 1030-1</strain>
    </source>
</reference>
<dbReference type="OrthoDB" id="65716at2759"/>
<organism evidence="1 2">
    <name type="scientific">Aspergillus saccharolyticus JOP 1030-1</name>
    <dbReference type="NCBI Taxonomy" id="1450539"/>
    <lineage>
        <taxon>Eukaryota</taxon>
        <taxon>Fungi</taxon>
        <taxon>Dikarya</taxon>
        <taxon>Ascomycota</taxon>
        <taxon>Pezizomycotina</taxon>
        <taxon>Eurotiomycetes</taxon>
        <taxon>Eurotiomycetidae</taxon>
        <taxon>Eurotiales</taxon>
        <taxon>Aspergillaceae</taxon>
        <taxon>Aspergillus</taxon>
        <taxon>Aspergillus subgen. Circumdati</taxon>
    </lineage>
</organism>
<evidence type="ECO:0000313" key="1">
    <source>
        <dbReference type="EMBL" id="PYH44221.1"/>
    </source>
</evidence>
<dbReference type="RefSeq" id="XP_025430203.1">
    <property type="nucleotide sequence ID" value="XM_025580171.1"/>
</dbReference>
<keyword evidence="2" id="KW-1185">Reference proteome</keyword>
<dbReference type="AlphaFoldDB" id="A0A318Z9X9"/>